<reference evidence="4 5" key="1">
    <citation type="submission" date="2024-02" db="EMBL/GenBank/DDBJ databases">
        <title>A draft genome for the cacao thread blight pathogen Marasmius crinis-equi.</title>
        <authorList>
            <person name="Cohen S.P."/>
            <person name="Baruah I.K."/>
            <person name="Amoako-Attah I."/>
            <person name="Bukari Y."/>
            <person name="Meinhardt L.W."/>
            <person name="Bailey B.A."/>
        </authorList>
    </citation>
    <scope>NUCLEOTIDE SEQUENCE [LARGE SCALE GENOMIC DNA]</scope>
    <source>
        <strain evidence="4 5">GH-76</strain>
    </source>
</reference>
<feature type="compositionally biased region" description="Basic and acidic residues" evidence="1">
    <location>
        <begin position="91"/>
        <end position="108"/>
    </location>
</feature>
<feature type="transmembrane region" description="Helical" evidence="2">
    <location>
        <begin position="320"/>
        <end position="340"/>
    </location>
</feature>
<sequence length="811" mass="90385">MTSEPPTNDSSKNTNASWVSRGSADGPSKDRSRTGDSLSEEFKDVGASESAKKLPLGSENPPSDGSGKTPQATAGVGKDTGPVQPSGLGTRNEREGVKRAESVMDAKGADNLLDESLNKDEKGGPDPDASPPLAASKPSVDESWRVVMKEVVGIDDEQFTGWKDDIDTLLVFAGLFSAVVTAFVIESYQWLSEDPQDTAVTLLRQISQQISNGSIAGIEHEPNFKASPSDVRINAFWFLSLIIALVDALFGLLCKQWLREHRRPTHTRTPEEALALHWLRRESLEIWHVPTFVAALPMLLELALFLFFAGLLELLWTRHVIPFSVAIIVIGSAVLVYVGTTMIPSIDIIRQALQVTPNFRWARTGGSILSPVDLISTVPPMEFACPYKSPQAWVILKAARAISRISHDIMQYLWYHHILISWKDLVFPDWYELADVWRKLWTELKKDDSAEIGFSFSFRTLDRILMDPDYKESGLELFKSCLEASRDLEWCSRYYPLPHNLAQHIIATTTPHQRTYGSPAVSGSPFVASKTCLALMQQIHGNLLTDRGGLHHSMRAYDWQEATDIIQHIHDLPVDHFLPLPGYFPIPLTKLKDLLWGLPDEPSDRDFEFLFSYQKHCPKNVLTREKVHFLEVLFDYIDEYPDLRVSHKKHHTDPPLLRHLKALEFFGFLFVHWEALCTEIPIAPDSEIEKSWMKVLERIRLANGWSPDELKAILTPLPDSCSESPPDHAAPQQIERAGKTAQADTGRVDGDSAVDCSNKDGGVRVETPSKKAAIEMVALTESPGGPGGGDVDHTSQGGRAISYGEDNDRNV</sequence>
<feature type="region of interest" description="Disordered" evidence="1">
    <location>
        <begin position="780"/>
        <end position="811"/>
    </location>
</feature>
<feature type="compositionally biased region" description="Polar residues" evidence="1">
    <location>
        <begin position="60"/>
        <end position="72"/>
    </location>
</feature>
<evidence type="ECO:0000313" key="4">
    <source>
        <dbReference type="EMBL" id="KAL0564796.1"/>
    </source>
</evidence>
<evidence type="ECO:0000259" key="3">
    <source>
        <dbReference type="Pfam" id="PF20153"/>
    </source>
</evidence>
<name>A0ABR3EPN4_9AGAR</name>
<feature type="transmembrane region" description="Helical" evidence="2">
    <location>
        <begin position="169"/>
        <end position="191"/>
    </location>
</feature>
<feature type="transmembrane region" description="Helical" evidence="2">
    <location>
        <begin position="235"/>
        <end position="254"/>
    </location>
</feature>
<feature type="domain" description="DUF6535" evidence="3">
    <location>
        <begin position="144"/>
        <end position="317"/>
    </location>
</feature>
<organism evidence="4 5">
    <name type="scientific">Marasmius crinis-equi</name>
    <dbReference type="NCBI Taxonomy" id="585013"/>
    <lineage>
        <taxon>Eukaryota</taxon>
        <taxon>Fungi</taxon>
        <taxon>Dikarya</taxon>
        <taxon>Basidiomycota</taxon>
        <taxon>Agaricomycotina</taxon>
        <taxon>Agaricomycetes</taxon>
        <taxon>Agaricomycetidae</taxon>
        <taxon>Agaricales</taxon>
        <taxon>Marasmiineae</taxon>
        <taxon>Marasmiaceae</taxon>
        <taxon>Marasmius</taxon>
    </lineage>
</organism>
<keyword evidence="2" id="KW-1133">Transmembrane helix</keyword>
<evidence type="ECO:0000256" key="1">
    <source>
        <dbReference type="SAM" id="MobiDB-lite"/>
    </source>
</evidence>
<dbReference type="Proteomes" id="UP001465976">
    <property type="component" value="Unassembled WGS sequence"/>
</dbReference>
<proteinExistence type="predicted"/>
<feature type="region of interest" description="Disordered" evidence="1">
    <location>
        <begin position="1"/>
        <end position="140"/>
    </location>
</feature>
<accession>A0ABR3EPN4</accession>
<protein>
    <recommendedName>
        <fullName evidence="3">DUF6535 domain-containing protein</fullName>
    </recommendedName>
</protein>
<feature type="region of interest" description="Disordered" evidence="1">
    <location>
        <begin position="718"/>
        <end position="764"/>
    </location>
</feature>
<keyword evidence="2" id="KW-0812">Transmembrane</keyword>
<feature type="compositionally biased region" description="Basic and acidic residues" evidence="1">
    <location>
        <begin position="27"/>
        <end position="52"/>
    </location>
</feature>
<feature type="compositionally biased region" description="Basic and acidic residues" evidence="1">
    <location>
        <begin position="116"/>
        <end position="125"/>
    </location>
</feature>
<dbReference type="EMBL" id="JBAHYK010002576">
    <property type="protein sequence ID" value="KAL0564796.1"/>
    <property type="molecule type" value="Genomic_DNA"/>
</dbReference>
<keyword evidence="2" id="KW-0472">Membrane</keyword>
<keyword evidence="5" id="KW-1185">Reference proteome</keyword>
<evidence type="ECO:0000313" key="5">
    <source>
        <dbReference type="Proteomes" id="UP001465976"/>
    </source>
</evidence>
<dbReference type="Pfam" id="PF20153">
    <property type="entry name" value="DUF6535"/>
    <property type="match status" value="1"/>
</dbReference>
<gene>
    <name evidence="4" type="ORF">V5O48_017243</name>
</gene>
<dbReference type="InterPro" id="IPR045338">
    <property type="entry name" value="DUF6535"/>
</dbReference>
<feature type="transmembrane region" description="Helical" evidence="2">
    <location>
        <begin position="286"/>
        <end position="308"/>
    </location>
</feature>
<evidence type="ECO:0000256" key="2">
    <source>
        <dbReference type="SAM" id="Phobius"/>
    </source>
</evidence>
<feature type="compositionally biased region" description="Polar residues" evidence="1">
    <location>
        <begin position="1"/>
        <end position="20"/>
    </location>
</feature>
<comment type="caution">
    <text evidence="4">The sequence shown here is derived from an EMBL/GenBank/DDBJ whole genome shotgun (WGS) entry which is preliminary data.</text>
</comment>